<dbReference type="PANTHER" id="PTHR30337">
    <property type="entry name" value="COMPONENT OF ATP-DEPENDENT DSDNA EXONUCLEASE"/>
    <property type="match status" value="1"/>
</dbReference>
<evidence type="ECO:0000313" key="4">
    <source>
        <dbReference type="Proteomes" id="UP001232973"/>
    </source>
</evidence>
<comment type="caution">
    <text evidence="3">The sequence shown here is derived from an EMBL/GenBank/DDBJ whole genome shotgun (WGS) entry which is preliminary data.</text>
</comment>
<gene>
    <name evidence="3" type="ORF">J2S03_000505</name>
</gene>
<dbReference type="Proteomes" id="UP001232973">
    <property type="component" value="Unassembled WGS sequence"/>
</dbReference>
<evidence type="ECO:0000259" key="2">
    <source>
        <dbReference type="Pfam" id="PF00149"/>
    </source>
</evidence>
<sequence length="432" mass="47105">MRRFRFLHTADLHLGTPFQGLRKHLPEVWVQKLQAAASGVFDRIVDVALAEQVDFVTIAGDVFDADVVPMGVQFALRRGFERLRDAGVRVVMSHGNHDPLSKPGPIEWPDNVHVFPAAPSRKTADYRVPSVRFELAGGTVVQVSGFSYSRAEMRESFVDAFERDAGVDFAVALYHGDIGGAAGALHANYCAASVTELMSRGFDVWALGHIHRPMVLSASHPLIVYPGIPQGRHIREAGRLGCLVIDVDEQGSTTWTRHPVATVVWVTSTVSLDDVHDLGEVPMRVAQAIEADVAGLGGSGAVVRVVLEGTTPRFADVSDEDALLEAVQAQLDRMGGCAMVERVVNRTKPPIDLDTLRASSAFVGIFLQLSDRLRQDLPGARAVLSEWLGDVFHAGNELSLDQIDDAVVMEWVDQAEHLVLRFLTEAAEDEGR</sequence>
<dbReference type="PANTHER" id="PTHR30337:SF7">
    <property type="entry name" value="PHOSPHOESTERASE"/>
    <property type="match status" value="1"/>
</dbReference>
<keyword evidence="4" id="KW-1185">Reference proteome</keyword>
<dbReference type="RefSeq" id="WP_274455322.1">
    <property type="nucleotide sequence ID" value="NZ_CP067097.1"/>
</dbReference>
<keyword evidence="3" id="KW-0540">Nuclease</keyword>
<keyword evidence="1" id="KW-0378">Hydrolase</keyword>
<dbReference type="InterPro" id="IPR041796">
    <property type="entry name" value="Mre11_N"/>
</dbReference>
<dbReference type="SUPFAM" id="SSF56300">
    <property type="entry name" value="Metallo-dependent phosphatases"/>
    <property type="match status" value="1"/>
</dbReference>
<proteinExistence type="predicted"/>
<keyword evidence="3" id="KW-0269">Exonuclease</keyword>
<evidence type="ECO:0000256" key="1">
    <source>
        <dbReference type="ARBA" id="ARBA00022801"/>
    </source>
</evidence>
<evidence type="ECO:0000313" key="3">
    <source>
        <dbReference type="EMBL" id="MDQ0188693.1"/>
    </source>
</evidence>
<dbReference type="EMBL" id="JAUSTP010000002">
    <property type="protein sequence ID" value="MDQ0188693.1"/>
    <property type="molecule type" value="Genomic_DNA"/>
</dbReference>
<dbReference type="GO" id="GO:0004527">
    <property type="term" value="F:exonuclease activity"/>
    <property type="evidence" value="ECO:0007669"/>
    <property type="project" value="UniProtKB-KW"/>
</dbReference>
<organism evidence="3 4">
    <name type="scientific">Alicyclobacillus cycloheptanicus</name>
    <dbReference type="NCBI Taxonomy" id="1457"/>
    <lineage>
        <taxon>Bacteria</taxon>
        <taxon>Bacillati</taxon>
        <taxon>Bacillota</taxon>
        <taxon>Bacilli</taxon>
        <taxon>Bacillales</taxon>
        <taxon>Alicyclobacillaceae</taxon>
        <taxon>Alicyclobacillus</taxon>
    </lineage>
</organism>
<dbReference type="InterPro" id="IPR029052">
    <property type="entry name" value="Metallo-depent_PP-like"/>
</dbReference>
<dbReference type="InterPro" id="IPR050535">
    <property type="entry name" value="DNA_Repair-Maintenance_Comp"/>
</dbReference>
<accession>A0ABT9XEH1</accession>
<dbReference type="Gene3D" id="3.60.21.10">
    <property type="match status" value="1"/>
</dbReference>
<feature type="domain" description="Calcineurin-like phosphoesterase" evidence="2">
    <location>
        <begin position="4"/>
        <end position="213"/>
    </location>
</feature>
<dbReference type="Pfam" id="PF00149">
    <property type="entry name" value="Metallophos"/>
    <property type="match status" value="1"/>
</dbReference>
<dbReference type="PIRSF" id="PIRSF033091">
    <property type="entry name" value="Pesterase_YhaO"/>
    <property type="match status" value="1"/>
</dbReference>
<reference evidence="3 4" key="1">
    <citation type="submission" date="2023-07" db="EMBL/GenBank/DDBJ databases">
        <title>Genomic Encyclopedia of Type Strains, Phase IV (KMG-IV): sequencing the most valuable type-strain genomes for metagenomic binning, comparative biology and taxonomic classification.</title>
        <authorList>
            <person name="Goeker M."/>
        </authorList>
    </citation>
    <scope>NUCLEOTIDE SEQUENCE [LARGE SCALE GENOMIC DNA]</scope>
    <source>
        <strain evidence="3 4">DSM 4006</strain>
    </source>
</reference>
<protein>
    <submittedName>
        <fullName evidence="3">DNA repair exonuclease SbcCD nuclease subunit</fullName>
    </submittedName>
</protein>
<dbReference type="InterPro" id="IPR014576">
    <property type="entry name" value="Pesterase_YhaO"/>
</dbReference>
<dbReference type="InterPro" id="IPR004843">
    <property type="entry name" value="Calcineurin-like_PHP"/>
</dbReference>
<dbReference type="CDD" id="cd00840">
    <property type="entry name" value="MPP_Mre11_N"/>
    <property type="match status" value="1"/>
</dbReference>
<name>A0ABT9XEH1_9BACL</name>